<dbReference type="Proteomes" id="UP001642260">
    <property type="component" value="Unassembled WGS sequence"/>
</dbReference>
<feature type="non-terminal residue" evidence="1">
    <location>
        <position position="60"/>
    </location>
</feature>
<dbReference type="EMBL" id="CAKOAT010083155">
    <property type="protein sequence ID" value="CAH8315625.1"/>
    <property type="molecule type" value="Genomic_DNA"/>
</dbReference>
<keyword evidence="2" id="KW-1185">Reference proteome</keyword>
<evidence type="ECO:0000313" key="2">
    <source>
        <dbReference type="Proteomes" id="UP001642260"/>
    </source>
</evidence>
<accession>A0ABC8JBT7</accession>
<name>A0ABC8JBT7_ERUVS</name>
<organism evidence="1 2">
    <name type="scientific">Eruca vesicaria subsp. sativa</name>
    <name type="common">Garden rocket</name>
    <name type="synonym">Eruca sativa</name>
    <dbReference type="NCBI Taxonomy" id="29727"/>
    <lineage>
        <taxon>Eukaryota</taxon>
        <taxon>Viridiplantae</taxon>
        <taxon>Streptophyta</taxon>
        <taxon>Embryophyta</taxon>
        <taxon>Tracheophyta</taxon>
        <taxon>Spermatophyta</taxon>
        <taxon>Magnoliopsida</taxon>
        <taxon>eudicotyledons</taxon>
        <taxon>Gunneridae</taxon>
        <taxon>Pentapetalae</taxon>
        <taxon>rosids</taxon>
        <taxon>malvids</taxon>
        <taxon>Brassicales</taxon>
        <taxon>Brassicaceae</taxon>
        <taxon>Brassiceae</taxon>
        <taxon>Eruca</taxon>
    </lineage>
</organism>
<gene>
    <name evidence="1" type="ORF">ERUC_LOCUS7471</name>
</gene>
<protein>
    <submittedName>
        <fullName evidence="1">Uncharacterized protein</fullName>
    </submittedName>
</protein>
<sequence length="60" mass="6696">MANSNRLFGVVRRSHLRRSPSRIITTRSSIPDTTRDHTAAIKIQAFFVDHCNASVVGKDS</sequence>
<proteinExistence type="predicted"/>
<evidence type="ECO:0000313" key="1">
    <source>
        <dbReference type="EMBL" id="CAH8315625.1"/>
    </source>
</evidence>
<reference evidence="1 2" key="1">
    <citation type="submission" date="2022-03" db="EMBL/GenBank/DDBJ databases">
        <authorList>
            <person name="Macdonald S."/>
            <person name="Ahmed S."/>
            <person name="Newling K."/>
        </authorList>
    </citation>
    <scope>NUCLEOTIDE SEQUENCE [LARGE SCALE GENOMIC DNA]</scope>
</reference>
<dbReference type="AlphaFoldDB" id="A0ABC8JBT7"/>
<comment type="caution">
    <text evidence="1">The sequence shown here is derived from an EMBL/GenBank/DDBJ whole genome shotgun (WGS) entry which is preliminary data.</text>
</comment>